<evidence type="ECO:0000256" key="3">
    <source>
        <dbReference type="ARBA" id="ARBA00022801"/>
    </source>
</evidence>
<dbReference type="SMART" id="SM00191">
    <property type="entry name" value="Int_alpha"/>
    <property type="match status" value="6"/>
</dbReference>
<evidence type="ECO:0000256" key="5">
    <source>
        <dbReference type="SAM" id="MobiDB-lite"/>
    </source>
</evidence>
<accession>A0ABV3BED5</accession>
<evidence type="ECO:0000313" key="8">
    <source>
        <dbReference type="Proteomes" id="UP001551176"/>
    </source>
</evidence>
<sequence>MRQRTLYTAIAVVSTCLVGGLAPAAVAAPAQAVKATKAAQPVSDFNGDGYRDLVVNEHGSSGEKAEGGAVAVLYGSKTGVNAAKRQVITQNTPGVPGITEAYDRFGSQSVAGDYDGDGFTDLAISASGEDITFGTTYRRNAGQTFIVWGGKKGLTKHGGVTVKQTTPKEPDVRRGSSLAAGDFNGDGKTDLATGDYSTGRGGEVLYGPISRTTGKAKSVSSLGLKDGQTYVHTALDSGDVTGDGITDLVIQVFAGRTGPVDRIELHRGTKNGLLRTGDLTGADGKLLVNRSATDGHVAVGDLDKDGHADIVVGKEWTYEEPVYSGQVSVVYGAKTGQSTRPVQVITQETDGVPDSSEKDDYFGVSVSVGDISGDGYADLAVGSSVESLGELENTGQVTTLLGGKGGVSGKGATSYFKGTDGMPGKPSSYDFFGSAVQLTDLNGDNRADLVVGSGGDDESHNGRIDILPAANGAITASGAKEYTASAIGLTDGARQGFGQSFGQ</sequence>
<dbReference type="PANTHER" id="PTHR23221:SF7">
    <property type="entry name" value="PHOSPHATIDYLINOSITOL-GLYCAN-SPECIFIC PHOSPHOLIPASE D"/>
    <property type="match status" value="1"/>
</dbReference>
<dbReference type="InterPro" id="IPR013517">
    <property type="entry name" value="FG-GAP"/>
</dbReference>
<gene>
    <name evidence="7" type="ORF">ABZ921_01930</name>
</gene>
<dbReference type="EMBL" id="JBEYXV010000001">
    <property type="protein sequence ID" value="MEU6819358.1"/>
    <property type="molecule type" value="Genomic_DNA"/>
</dbReference>
<proteinExistence type="predicted"/>
<evidence type="ECO:0000313" key="7">
    <source>
        <dbReference type="EMBL" id="MEU6819358.1"/>
    </source>
</evidence>
<dbReference type="Pfam" id="PF01839">
    <property type="entry name" value="FG-GAP"/>
    <property type="match status" value="6"/>
</dbReference>
<evidence type="ECO:0000256" key="6">
    <source>
        <dbReference type="SAM" id="SignalP"/>
    </source>
</evidence>
<dbReference type="PANTHER" id="PTHR23221">
    <property type="entry name" value="GLYCOSYLPHOSPHATIDYLINOSITOL PHOSPHOLIPASE D"/>
    <property type="match status" value="1"/>
</dbReference>
<dbReference type="RefSeq" id="WP_359343516.1">
    <property type="nucleotide sequence ID" value="NZ_JBEYXV010000001.1"/>
</dbReference>
<dbReference type="InterPro" id="IPR013519">
    <property type="entry name" value="Int_alpha_beta-p"/>
</dbReference>
<dbReference type="InterPro" id="IPR028994">
    <property type="entry name" value="Integrin_alpha_N"/>
</dbReference>
<protein>
    <submittedName>
        <fullName evidence="7">FG-GAP-like repeat-containing protein</fullName>
    </submittedName>
</protein>
<keyword evidence="4" id="KW-0325">Glycoprotein</keyword>
<dbReference type="InterPro" id="IPR000413">
    <property type="entry name" value="Integrin_alpha"/>
</dbReference>
<keyword evidence="2" id="KW-0677">Repeat</keyword>
<evidence type="ECO:0000256" key="4">
    <source>
        <dbReference type="ARBA" id="ARBA00023180"/>
    </source>
</evidence>
<name>A0ABV3BED5_9ACTN</name>
<dbReference type="Gene3D" id="2.130.10.130">
    <property type="entry name" value="Integrin alpha, N-terminal"/>
    <property type="match status" value="4"/>
</dbReference>
<keyword evidence="3" id="KW-0378">Hydrolase</keyword>
<dbReference type="PROSITE" id="PS51470">
    <property type="entry name" value="FG_GAP"/>
    <property type="match status" value="1"/>
</dbReference>
<dbReference type="Proteomes" id="UP001551176">
    <property type="component" value="Unassembled WGS sequence"/>
</dbReference>
<keyword evidence="1 6" id="KW-0732">Signal</keyword>
<reference evidence="7 8" key="1">
    <citation type="submission" date="2024-06" db="EMBL/GenBank/DDBJ databases">
        <title>The Natural Products Discovery Center: Release of the First 8490 Sequenced Strains for Exploring Actinobacteria Biosynthetic Diversity.</title>
        <authorList>
            <person name="Kalkreuter E."/>
            <person name="Kautsar S.A."/>
            <person name="Yang D."/>
            <person name="Bader C.D."/>
            <person name="Teijaro C.N."/>
            <person name="Fluegel L."/>
            <person name="Davis C.M."/>
            <person name="Simpson J.R."/>
            <person name="Lauterbach L."/>
            <person name="Steele A.D."/>
            <person name="Gui C."/>
            <person name="Meng S."/>
            <person name="Li G."/>
            <person name="Viehrig K."/>
            <person name="Ye F."/>
            <person name="Su P."/>
            <person name="Kiefer A.F."/>
            <person name="Nichols A."/>
            <person name="Cepeda A.J."/>
            <person name="Yan W."/>
            <person name="Fan B."/>
            <person name="Jiang Y."/>
            <person name="Adhikari A."/>
            <person name="Zheng C.-J."/>
            <person name="Schuster L."/>
            <person name="Cowan T.M."/>
            <person name="Smanski M.J."/>
            <person name="Chevrette M.G."/>
            <person name="De Carvalho L.P.S."/>
            <person name="Shen B."/>
        </authorList>
    </citation>
    <scope>NUCLEOTIDE SEQUENCE [LARGE SCALE GENOMIC DNA]</scope>
    <source>
        <strain evidence="7 8">NPDC046838</strain>
    </source>
</reference>
<organism evidence="7 8">
    <name type="scientific">Streptomyces atriruber</name>
    <dbReference type="NCBI Taxonomy" id="545121"/>
    <lineage>
        <taxon>Bacteria</taxon>
        <taxon>Bacillati</taxon>
        <taxon>Actinomycetota</taxon>
        <taxon>Actinomycetes</taxon>
        <taxon>Kitasatosporales</taxon>
        <taxon>Streptomycetaceae</taxon>
        <taxon>Streptomyces</taxon>
    </lineage>
</organism>
<feature type="region of interest" description="Disordered" evidence="5">
    <location>
        <begin position="157"/>
        <end position="194"/>
    </location>
</feature>
<dbReference type="SUPFAM" id="SSF69318">
    <property type="entry name" value="Integrin alpha N-terminal domain"/>
    <property type="match status" value="1"/>
</dbReference>
<comment type="caution">
    <text evidence="7">The sequence shown here is derived from an EMBL/GenBank/DDBJ whole genome shotgun (WGS) entry which is preliminary data.</text>
</comment>
<feature type="signal peptide" evidence="6">
    <location>
        <begin position="1"/>
        <end position="27"/>
    </location>
</feature>
<dbReference type="PRINTS" id="PR01185">
    <property type="entry name" value="INTEGRINA"/>
</dbReference>
<keyword evidence="8" id="KW-1185">Reference proteome</keyword>
<feature type="chain" id="PRO_5045728889" evidence="6">
    <location>
        <begin position="28"/>
        <end position="503"/>
    </location>
</feature>
<evidence type="ECO:0000256" key="1">
    <source>
        <dbReference type="ARBA" id="ARBA00022729"/>
    </source>
</evidence>
<evidence type="ECO:0000256" key="2">
    <source>
        <dbReference type="ARBA" id="ARBA00022737"/>
    </source>
</evidence>